<sequence>DGGDIHITTDGNFHHRHCRSAGSSPFFYYKPAYFLPKSQVDTVGTHIDKQRKKSPQTPKSLVPDEAIDSCESSYEAADGKKQKASMDSFDDTGLMALICRHDIPLFFANIDSPGEQQKYSVALIGHLFSLLPPEATVAVLYDVGCILARTLSLYDILPEHVVQRLRFATTAMHAYGHEWACQLVYNPRLAVGLGLSDGEGTERLWSRLVKLIGIEWSSLVRYVVSTSMHMLANTYVIW</sequence>
<protein>
    <submittedName>
        <fullName evidence="1">Uncharacterized protein</fullName>
    </submittedName>
</protein>
<dbReference type="PANTHER" id="PTHR33096:SF1">
    <property type="entry name" value="CXC1-LIKE CYSTEINE CLUSTER ASSOCIATED WITH KDZ TRANSPOSASES DOMAIN-CONTAINING PROTEIN"/>
    <property type="match status" value="1"/>
</dbReference>
<dbReference type="AlphaFoldDB" id="A0A0C9WFZ1"/>
<dbReference type="Pfam" id="PF18758">
    <property type="entry name" value="KDZ"/>
    <property type="match status" value="1"/>
</dbReference>
<accession>A0A0C9WFZ1</accession>
<evidence type="ECO:0000313" key="2">
    <source>
        <dbReference type="Proteomes" id="UP000053820"/>
    </source>
</evidence>
<organism evidence="1 2">
    <name type="scientific">Hydnomerulius pinastri MD-312</name>
    <dbReference type="NCBI Taxonomy" id="994086"/>
    <lineage>
        <taxon>Eukaryota</taxon>
        <taxon>Fungi</taxon>
        <taxon>Dikarya</taxon>
        <taxon>Basidiomycota</taxon>
        <taxon>Agaricomycotina</taxon>
        <taxon>Agaricomycetes</taxon>
        <taxon>Agaricomycetidae</taxon>
        <taxon>Boletales</taxon>
        <taxon>Boletales incertae sedis</taxon>
        <taxon>Leucogyrophana</taxon>
    </lineage>
</organism>
<feature type="non-terminal residue" evidence="1">
    <location>
        <position position="238"/>
    </location>
</feature>
<proteinExistence type="predicted"/>
<reference evidence="1 2" key="1">
    <citation type="submission" date="2014-04" db="EMBL/GenBank/DDBJ databases">
        <title>Evolutionary Origins and Diversification of the Mycorrhizal Mutualists.</title>
        <authorList>
            <consortium name="DOE Joint Genome Institute"/>
            <consortium name="Mycorrhizal Genomics Consortium"/>
            <person name="Kohler A."/>
            <person name="Kuo A."/>
            <person name="Nagy L.G."/>
            <person name="Floudas D."/>
            <person name="Copeland A."/>
            <person name="Barry K.W."/>
            <person name="Cichocki N."/>
            <person name="Veneault-Fourrey C."/>
            <person name="LaButti K."/>
            <person name="Lindquist E.A."/>
            <person name="Lipzen A."/>
            <person name="Lundell T."/>
            <person name="Morin E."/>
            <person name="Murat C."/>
            <person name="Riley R."/>
            <person name="Ohm R."/>
            <person name="Sun H."/>
            <person name="Tunlid A."/>
            <person name="Henrissat B."/>
            <person name="Grigoriev I.V."/>
            <person name="Hibbett D.S."/>
            <person name="Martin F."/>
        </authorList>
    </citation>
    <scope>NUCLEOTIDE SEQUENCE [LARGE SCALE GENOMIC DNA]</scope>
    <source>
        <strain evidence="1 2">MD-312</strain>
    </source>
</reference>
<name>A0A0C9WFZ1_9AGAM</name>
<dbReference type="PANTHER" id="PTHR33096">
    <property type="entry name" value="CXC2 DOMAIN-CONTAINING PROTEIN"/>
    <property type="match status" value="1"/>
</dbReference>
<dbReference type="HOGENOM" id="CLU_004552_1_0_1"/>
<dbReference type="EMBL" id="KN839844">
    <property type="protein sequence ID" value="KIJ65276.1"/>
    <property type="molecule type" value="Genomic_DNA"/>
</dbReference>
<dbReference type="OrthoDB" id="3253684at2759"/>
<keyword evidence="2" id="KW-1185">Reference proteome</keyword>
<feature type="non-terminal residue" evidence="1">
    <location>
        <position position="1"/>
    </location>
</feature>
<evidence type="ECO:0000313" key="1">
    <source>
        <dbReference type="EMBL" id="KIJ65276.1"/>
    </source>
</evidence>
<gene>
    <name evidence="1" type="ORF">HYDPIDRAFT_89158</name>
</gene>
<dbReference type="Proteomes" id="UP000053820">
    <property type="component" value="Unassembled WGS sequence"/>
</dbReference>
<dbReference type="InterPro" id="IPR040521">
    <property type="entry name" value="KDZ"/>
</dbReference>